<dbReference type="PANTHER" id="PTHR14237:SF19">
    <property type="entry name" value="MITOCHONDRIAL AMIDOXIME REDUCING COMPONENT 1"/>
    <property type="match status" value="1"/>
</dbReference>
<dbReference type="AlphaFoldDB" id="A0AAW2YQ81"/>
<name>A0AAW2YQ81_9EUKA</name>
<keyword evidence="4" id="KW-1185">Reference proteome</keyword>
<dbReference type="InterPro" id="IPR011037">
    <property type="entry name" value="Pyrv_Knase-like_insert_dom_sf"/>
</dbReference>
<dbReference type="PROSITE" id="PS51340">
    <property type="entry name" value="MOSC"/>
    <property type="match status" value="1"/>
</dbReference>
<evidence type="ECO:0000256" key="1">
    <source>
        <dbReference type="SAM" id="Phobius"/>
    </source>
</evidence>
<reference evidence="3 4" key="1">
    <citation type="submission" date="2024-03" db="EMBL/GenBank/DDBJ databases">
        <title>The Acrasis kona genome and developmental transcriptomes reveal deep origins of eukaryotic multicellular pathways.</title>
        <authorList>
            <person name="Sheikh S."/>
            <person name="Fu C.-J."/>
            <person name="Brown M.W."/>
            <person name="Baldauf S.L."/>
        </authorList>
    </citation>
    <scope>NUCLEOTIDE SEQUENCE [LARGE SCALE GENOMIC DNA]</scope>
    <source>
        <strain evidence="3 4">ATCC MYA-3509</strain>
    </source>
</reference>
<dbReference type="GO" id="GO:0030170">
    <property type="term" value="F:pyridoxal phosphate binding"/>
    <property type="evidence" value="ECO:0007669"/>
    <property type="project" value="InterPro"/>
</dbReference>
<accession>A0AAW2YQ81</accession>
<dbReference type="InterPro" id="IPR005303">
    <property type="entry name" value="MOCOS_middle"/>
</dbReference>
<dbReference type="InterPro" id="IPR005302">
    <property type="entry name" value="MoCF_Sase_C"/>
</dbReference>
<dbReference type="Pfam" id="PF03476">
    <property type="entry name" value="MOSC_N"/>
    <property type="match status" value="1"/>
</dbReference>
<dbReference type="GO" id="GO:0030151">
    <property type="term" value="F:molybdenum ion binding"/>
    <property type="evidence" value="ECO:0007669"/>
    <property type="project" value="InterPro"/>
</dbReference>
<dbReference type="SUPFAM" id="SSF50800">
    <property type="entry name" value="PK beta-barrel domain-like"/>
    <property type="match status" value="1"/>
</dbReference>
<dbReference type="SUPFAM" id="SSF141673">
    <property type="entry name" value="MOSC N-terminal domain-like"/>
    <property type="match status" value="1"/>
</dbReference>
<evidence type="ECO:0000313" key="3">
    <source>
        <dbReference type="EMBL" id="KAL0479337.1"/>
    </source>
</evidence>
<dbReference type="EMBL" id="JAOPGA020000536">
    <property type="protein sequence ID" value="KAL0479337.1"/>
    <property type="molecule type" value="Genomic_DNA"/>
</dbReference>
<proteinExistence type="predicted"/>
<evidence type="ECO:0000259" key="2">
    <source>
        <dbReference type="PROSITE" id="PS51340"/>
    </source>
</evidence>
<protein>
    <recommendedName>
        <fullName evidence="2">MOSC domain-containing protein</fullName>
    </recommendedName>
</protein>
<gene>
    <name evidence="3" type="ORF">AKO1_007605</name>
</gene>
<keyword evidence="1" id="KW-0812">Transmembrane</keyword>
<keyword evidence="1" id="KW-1133">Transmembrane helix</keyword>
<dbReference type="Proteomes" id="UP001431209">
    <property type="component" value="Unassembled WGS sequence"/>
</dbReference>
<dbReference type="GO" id="GO:0003824">
    <property type="term" value="F:catalytic activity"/>
    <property type="evidence" value="ECO:0007669"/>
    <property type="project" value="InterPro"/>
</dbReference>
<dbReference type="Pfam" id="PF03473">
    <property type="entry name" value="MOSC"/>
    <property type="match status" value="1"/>
</dbReference>
<feature type="transmembrane region" description="Helical" evidence="1">
    <location>
        <begin position="7"/>
        <end position="26"/>
    </location>
</feature>
<organism evidence="3 4">
    <name type="scientific">Acrasis kona</name>
    <dbReference type="NCBI Taxonomy" id="1008807"/>
    <lineage>
        <taxon>Eukaryota</taxon>
        <taxon>Discoba</taxon>
        <taxon>Heterolobosea</taxon>
        <taxon>Tetramitia</taxon>
        <taxon>Eutetramitia</taxon>
        <taxon>Acrasidae</taxon>
        <taxon>Acrasis</taxon>
    </lineage>
</organism>
<keyword evidence="1" id="KW-0472">Membrane</keyword>
<dbReference type="PANTHER" id="PTHR14237">
    <property type="entry name" value="MOLYBDOPTERIN COFACTOR SULFURASE MOSC"/>
    <property type="match status" value="1"/>
</dbReference>
<feature type="domain" description="MOSC" evidence="2">
    <location>
        <begin position="163"/>
        <end position="322"/>
    </location>
</feature>
<evidence type="ECO:0000313" key="4">
    <source>
        <dbReference type="Proteomes" id="UP001431209"/>
    </source>
</evidence>
<sequence length="334" mass="38068">MDTFTACVVASCIVFISVVLTLYRFFTRFSNSDYAARVSSIHIFPVKSVGGFTADEWYVTEYGLAKDRRWMVVKEGKQGFRFYTQRECPKLALISAKLSKDLSQLILYSENHPDITLRDDDQVREGDATRKVEIWGKMCNSVDCGDQVADWISNIIGTNVRLVRVPDASHVREGGEEYLKPFLDLIPKPVNNTGFADGYPLLLASMTSTRDVRLRAKNDLDVVRFRPNIVVEGAKRVYEEDEWHTLRIGEQNMIFYNVKPCARCTIPNVNPNTGKKDLDLRSVISQYRHDELLENPIFAINLVHSTSCLGKKLKVGDKVYVEKTQPVRSFVKPK</sequence>
<comment type="caution">
    <text evidence="3">The sequence shown here is derived from an EMBL/GenBank/DDBJ whole genome shotgun (WGS) entry which is preliminary data.</text>
</comment>